<name>A0A0M2PZT3_PROHO</name>
<proteinExistence type="predicted"/>
<gene>
    <name evidence="1" type="ORF">PROH_10980</name>
</gene>
<comment type="caution">
    <text evidence="1">The sequence shown here is derived from an EMBL/GenBank/DDBJ whole genome shotgun (WGS) entry which is preliminary data.</text>
</comment>
<dbReference type="eggNOG" id="COG3102">
    <property type="taxonomic scope" value="Bacteria"/>
</dbReference>
<dbReference type="SUPFAM" id="SSF54593">
    <property type="entry name" value="Glyoxalase/Bleomycin resistance protein/Dihydroxybiphenyl dioxygenase"/>
    <property type="match status" value="1"/>
</dbReference>
<accession>A0A0M2PZT3</accession>
<evidence type="ECO:0000313" key="2">
    <source>
        <dbReference type="Proteomes" id="UP000034681"/>
    </source>
</evidence>
<organism evidence="1 2">
    <name type="scientific">Prochlorothrix hollandica PCC 9006 = CALU 1027</name>
    <dbReference type="NCBI Taxonomy" id="317619"/>
    <lineage>
        <taxon>Bacteria</taxon>
        <taxon>Bacillati</taxon>
        <taxon>Cyanobacteriota</taxon>
        <taxon>Cyanophyceae</taxon>
        <taxon>Prochlorotrichales</taxon>
        <taxon>Prochlorotrichaceae</taxon>
        <taxon>Prochlorothrix</taxon>
    </lineage>
</organism>
<dbReference type="Gene3D" id="3.10.180.10">
    <property type="entry name" value="2,3-Dihydroxybiphenyl 1,2-Dioxygenase, domain 1"/>
    <property type="match status" value="1"/>
</dbReference>
<dbReference type="STRING" id="317619.GCA_000332315_00969"/>
<sequence>MQNTLLPDLTALLDRPSQDFIQQQIGNLLGEQGQLMAALGQYLGKTLDYDGINAMVTHLGYRTTTIAHYTATKQALGALGWELLGEVPINQRPISTWKAASATFAQGQPWILELIAPKPHNTYPEGLQILALLLPDQDFRVFDVLTGLNLPGFDRSGLENRGNPHVEVALSSGAVVKFHLKTLEAVVQEELAQGQPH</sequence>
<dbReference type="Proteomes" id="UP000034681">
    <property type="component" value="Unassembled WGS sequence"/>
</dbReference>
<dbReference type="EMBL" id="AJTX02000004">
    <property type="protein sequence ID" value="KKJ00214.1"/>
    <property type="molecule type" value="Genomic_DNA"/>
</dbReference>
<evidence type="ECO:0000313" key="1">
    <source>
        <dbReference type="EMBL" id="KKJ00214.1"/>
    </source>
</evidence>
<dbReference type="InterPro" id="IPR029068">
    <property type="entry name" value="Glyas_Bleomycin-R_OHBP_Dase"/>
</dbReference>
<reference evidence="1" key="1">
    <citation type="submission" date="2012-04" db="EMBL/GenBank/DDBJ databases">
        <authorList>
            <person name="Borisov I.G."/>
            <person name="Ivanikova N.V."/>
            <person name="Pinevich A.V."/>
        </authorList>
    </citation>
    <scope>NUCLEOTIDE SEQUENCE</scope>
    <source>
        <strain evidence="1">CALU 1027</strain>
    </source>
</reference>
<dbReference type="RefSeq" id="WP_017711573.1">
    <property type="nucleotide sequence ID" value="NZ_KB235933.1"/>
</dbReference>
<dbReference type="AlphaFoldDB" id="A0A0M2PZT3"/>
<keyword evidence="2" id="KW-1185">Reference proteome</keyword>
<protein>
    <submittedName>
        <fullName evidence="1">Uncharacterized protein</fullName>
    </submittedName>
</protein>
<dbReference type="OrthoDB" id="5689462at2"/>